<protein>
    <submittedName>
        <fullName evidence="2">DUF6102 family protein</fullName>
    </submittedName>
</protein>
<feature type="transmembrane region" description="Helical" evidence="1">
    <location>
        <begin position="58"/>
        <end position="75"/>
    </location>
</feature>
<evidence type="ECO:0000313" key="3">
    <source>
        <dbReference type="Proteomes" id="UP001198242"/>
    </source>
</evidence>
<feature type="transmembrane region" description="Helical" evidence="1">
    <location>
        <begin position="182"/>
        <end position="205"/>
    </location>
</feature>
<comment type="caution">
    <text evidence="2">The sequence shown here is derived from an EMBL/GenBank/DDBJ whole genome shotgun (WGS) entry which is preliminary data.</text>
</comment>
<organism evidence="2 3">
    <name type="scientific">Hominilimicola fabiformis</name>
    <dbReference type="NCBI Taxonomy" id="2885356"/>
    <lineage>
        <taxon>Bacteria</taxon>
        <taxon>Bacillati</taxon>
        <taxon>Bacillota</taxon>
        <taxon>Clostridia</taxon>
        <taxon>Eubacteriales</taxon>
        <taxon>Oscillospiraceae</taxon>
        <taxon>Hominilimicola</taxon>
    </lineage>
</organism>
<proteinExistence type="predicted"/>
<dbReference type="AlphaFoldDB" id="A0AAE3E0L0"/>
<reference evidence="2 3" key="1">
    <citation type="submission" date="2021-10" db="EMBL/GenBank/DDBJ databases">
        <title>Anaerobic single-cell dispensing facilitates the cultivation of human gut bacteria.</title>
        <authorList>
            <person name="Afrizal A."/>
        </authorList>
    </citation>
    <scope>NUCLEOTIDE SEQUENCE [LARGE SCALE GENOMIC DNA]</scope>
    <source>
        <strain evidence="2 3">CLA-AA-H232</strain>
    </source>
</reference>
<keyword evidence="1" id="KW-0472">Membrane</keyword>
<evidence type="ECO:0000313" key="2">
    <source>
        <dbReference type="EMBL" id="MCC2211316.1"/>
    </source>
</evidence>
<dbReference type="Proteomes" id="UP001198242">
    <property type="component" value="Unassembled WGS sequence"/>
</dbReference>
<gene>
    <name evidence="2" type="ORF">LKE05_11010</name>
</gene>
<dbReference type="InterPro" id="IPR046084">
    <property type="entry name" value="TrbL_4"/>
</dbReference>
<evidence type="ECO:0000256" key="1">
    <source>
        <dbReference type="SAM" id="Phobius"/>
    </source>
</evidence>
<feature type="transmembrane region" description="Helical" evidence="1">
    <location>
        <begin position="225"/>
        <end position="246"/>
    </location>
</feature>
<keyword evidence="3" id="KW-1185">Reference proteome</keyword>
<accession>A0AAE3E0L0</accession>
<feature type="transmembrane region" description="Helical" evidence="1">
    <location>
        <begin position="150"/>
        <end position="170"/>
    </location>
</feature>
<keyword evidence="1" id="KW-0812">Transmembrane</keyword>
<sequence length="284" mass="31261">MGNIIVIFLKWILNNFFDTELDDIDINFNMGFDTLANHTLMIEKSIGLNGSTFNPEAILNYIMGFAVVLIVLKFLKKGFDTWIAWTDDPSSDPLQLTTNFVKALVCALTFPILYGWLVDVIEDLTTGIMNVMGIGGMTSLSDTLRSMIDTAGFTMIIFILIYLVLIIMLYMKFLMRGAEIFIVRMGFPLACVGIIDANGGVFSGYVNKLFQIVLSVTVQVVLCKLSLSFMIGGHLIWAIVFAITAVNSPRILQELIYNPGGGGGGGITQTYYIAQMIKGLAKKG</sequence>
<feature type="transmembrane region" description="Helical" evidence="1">
    <location>
        <begin position="96"/>
        <end position="117"/>
    </location>
</feature>
<keyword evidence="1" id="KW-1133">Transmembrane helix</keyword>
<name>A0AAE3E0L0_9FIRM</name>
<dbReference type="Pfam" id="PF19597">
    <property type="entry name" value="TrbL_4"/>
    <property type="match status" value="1"/>
</dbReference>
<dbReference type="EMBL" id="JAJEQM010000016">
    <property type="protein sequence ID" value="MCC2211316.1"/>
    <property type="molecule type" value="Genomic_DNA"/>
</dbReference>
<dbReference type="RefSeq" id="WP_022230079.1">
    <property type="nucleotide sequence ID" value="NZ_JAJEQM010000016.1"/>
</dbReference>